<dbReference type="AlphaFoldDB" id="A0A365Y9S1"/>
<organism evidence="8 9">
    <name type="scientific">Glutamicibacter soli</name>
    <dbReference type="NCBI Taxonomy" id="453836"/>
    <lineage>
        <taxon>Bacteria</taxon>
        <taxon>Bacillati</taxon>
        <taxon>Actinomycetota</taxon>
        <taxon>Actinomycetes</taxon>
        <taxon>Micrococcales</taxon>
        <taxon>Micrococcaceae</taxon>
        <taxon>Glutamicibacter</taxon>
    </lineage>
</organism>
<dbReference type="PANTHER" id="PTHR45663:SF40">
    <property type="entry name" value="THIOREDOXIN 2"/>
    <property type="match status" value="1"/>
</dbReference>
<accession>A0A365Y9S1</accession>
<dbReference type="InterPro" id="IPR005746">
    <property type="entry name" value="Thioredoxin"/>
</dbReference>
<keyword evidence="9" id="KW-1185">Reference proteome</keyword>
<protein>
    <recommendedName>
        <fullName evidence="6">Thioredoxin</fullName>
    </recommendedName>
</protein>
<keyword evidence="3" id="KW-0249">Electron transport</keyword>
<dbReference type="GO" id="GO:0005829">
    <property type="term" value="C:cytosol"/>
    <property type="evidence" value="ECO:0007669"/>
    <property type="project" value="TreeGrafter"/>
</dbReference>
<dbReference type="Pfam" id="PF00085">
    <property type="entry name" value="Thioredoxin"/>
    <property type="match status" value="1"/>
</dbReference>
<dbReference type="PANTHER" id="PTHR45663">
    <property type="entry name" value="GEO12009P1"/>
    <property type="match status" value="1"/>
</dbReference>
<dbReference type="SUPFAM" id="SSF52833">
    <property type="entry name" value="Thioredoxin-like"/>
    <property type="match status" value="1"/>
</dbReference>
<dbReference type="Gene3D" id="3.40.30.10">
    <property type="entry name" value="Glutaredoxin"/>
    <property type="match status" value="1"/>
</dbReference>
<name>A0A365Y9S1_9MICC</name>
<evidence type="ECO:0000256" key="4">
    <source>
        <dbReference type="ARBA" id="ARBA00023157"/>
    </source>
</evidence>
<dbReference type="PROSITE" id="PS51352">
    <property type="entry name" value="THIOREDOXIN_2"/>
    <property type="match status" value="1"/>
</dbReference>
<evidence type="ECO:0000256" key="5">
    <source>
        <dbReference type="ARBA" id="ARBA00023284"/>
    </source>
</evidence>
<evidence type="ECO:0000256" key="6">
    <source>
        <dbReference type="NCBIfam" id="TIGR01068"/>
    </source>
</evidence>
<dbReference type="InterPro" id="IPR017937">
    <property type="entry name" value="Thioredoxin_CS"/>
</dbReference>
<dbReference type="NCBIfam" id="TIGR01068">
    <property type="entry name" value="thioredoxin"/>
    <property type="match status" value="1"/>
</dbReference>
<reference evidence="8 9" key="1">
    <citation type="submission" date="2018-01" db="EMBL/GenBank/DDBJ databases">
        <title>Glutamicibacter soli strain NHPC-3 Whole genome sequence and assembly.</title>
        <authorList>
            <person name="Choudhury P."/>
            <person name="Gupta D."/>
            <person name="Sengupta K."/>
            <person name="Jawed A."/>
            <person name="Sultana N."/>
            <person name="Saha P."/>
        </authorList>
    </citation>
    <scope>NUCLEOTIDE SEQUENCE [LARGE SCALE GENOMIC DNA]</scope>
    <source>
        <strain evidence="8 9">NHPC-3</strain>
    </source>
</reference>
<dbReference type="RefSeq" id="WP_047117689.1">
    <property type="nucleotide sequence ID" value="NZ_POAF01000010.1"/>
</dbReference>
<dbReference type="EMBL" id="POAF01000010">
    <property type="protein sequence ID" value="RBL99059.1"/>
    <property type="molecule type" value="Genomic_DNA"/>
</dbReference>
<evidence type="ECO:0000256" key="2">
    <source>
        <dbReference type="ARBA" id="ARBA00022448"/>
    </source>
</evidence>
<gene>
    <name evidence="8" type="primary">trxA</name>
    <name evidence="8" type="ORF">C1H84_16590</name>
</gene>
<dbReference type="CDD" id="cd02947">
    <property type="entry name" value="TRX_family"/>
    <property type="match status" value="1"/>
</dbReference>
<evidence type="ECO:0000313" key="8">
    <source>
        <dbReference type="EMBL" id="RBL99059.1"/>
    </source>
</evidence>
<dbReference type="PRINTS" id="PR00421">
    <property type="entry name" value="THIOREDOXIN"/>
</dbReference>
<keyword evidence="2" id="KW-0813">Transport</keyword>
<sequence length="123" mass="13335">MKPLELTETNFAETVKSSPMLLVDFWAAWCGPCRNFAPVFDTAAGLHEDVTFGKVNTETQQNLAAAAQITSIPTLMAFKDGVLVYSQPGALDSRGLEELITSLKNLDMEAVHAEMADAQKSQS</sequence>
<comment type="caution">
    <text evidence="8">The sequence shown here is derived from an EMBL/GenBank/DDBJ whole genome shotgun (WGS) entry which is preliminary data.</text>
</comment>
<evidence type="ECO:0000256" key="1">
    <source>
        <dbReference type="ARBA" id="ARBA00008987"/>
    </source>
</evidence>
<dbReference type="GO" id="GO:0015035">
    <property type="term" value="F:protein-disulfide reductase activity"/>
    <property type="evidence" value="ECO:0007669"/>
    <property type="project" value="UniProtKB-UniRule"/>
</dbReference>
<evidence type="ECO:0000259" key="7">
    <source>
        <dbReference type="PROSITE" id="PS51352"/>
    </source>
</evidence>
<feature type="domain" description="Thioredoxin" evidence="7">
    <location>
        <begin position="1"/>
        <end position="105"/>
    </location>
</feature>
<proteinExistence type="inferred from homology"/>
<dbReference type="PROSITE" id="PS00194">
    <property type="entry name" value="THIOREDOXIN_1"/>
    <property type="match status" value="1"/>
</dbReference>
<dbReference type="InterPro" id="IPR036249">
    <property type="entry name" value="Thioredoxin-like_sf"/>
</dbReference>
<dbReference type="Proteomes" id="UP000252167">
    <property type="component" value="Unassembled WGS sequence"/>
</dbReference>
<evidence type="ECO:0000256" key="3">
    <source>
        <dbReference type="ARBA" id="ARBA00022982"/>
    </source>
</evidence>
<comment type="similarity">
    <text evidence="1">Belongs to the thioredoxin family.</text>
</comment>
<keyword evidence="5" id="KW-0676">Redox-active center</keyword>
<dbReference type="InterPro" id="IPR013766">
    <property type="entry name" value="Thioredoxin_domain"/>
</dbReference>
<keyword evidence="4" id="KW-1015">Disulfide bond</keyword>
<evidence type="ECO:0000313" key="9">
    <source>
        <dbReference type="Proteomes" id="UP000252167"/>
    </source>
</evidence>